<evidence type="ECO:0000313" key="1">
    <source>
        <dbReference type="EMBL" id="AJK91717.1"/>
    </source>
</evidence>
<sequence>MISLLALCFAIVAAEPLYSSSREAHALHTHRLCVDDCVDGVCVVDFEGDTAQCRESSTYTKHYRTVSNNNCSSNCVPVGSHYYCTLADDSSERCNRVLGLHAREVDLTLDPRRSCTDACYVRDGNKQPSCRVAGGEWRSCVPGQRDLLVNYRTDAETVCRSPCKLDTDDTARCYDHDGAYRRCTLNPHFYDQLQRVHDFVIDELGEFDEDGYRSCAGRRRRRQLPDSAFGGNFMMQPETEQTPTSVPYFNSNWLRQYRRVSSSGFNVERLARLYERNNPTVVTKTQPIVAYTVMPLDARFGQVTRHVPLVLRGRIDKTTIRFDAHTVPYAMRMHNTSLADRYTQLNSRITAFLDSDVDRYAEVLVVHVYDKSLTHKALAMRVRLYENDQLMDMDGNPLVSVQDNQLDNMLFTTTTDLPICDK</sequence>
<name>A0A0C5ASD5_9BBAC</name>
<dbReference type="RefSeq" id="YP_009121841.1">
    <property type="nucleotide sequence ID" value="NC_026511.1"/>
</dbReference>
<keyword evidence="2" id="KW-1185">Reference proteome</keyword>
<accession>A0A0C5ASD5</accession>
<organism evidence="1 2">
    <name type="scientific">Spodoptera frugiperda granulovirus</name>
    <dbReference type="NCBI Taxonomy" id="307454"/>
    <lineage>
        <taxon>Viruses</taxon>
        <taxon>Viruses incertae sedis</taxon>
        <taxon>Naldaviricetes</taxon>
        <taxon>Lefavirales</taxon>
        <taxon>Baculoviridae</taxon>
        <taxon>Betabaculovirus</taxon>
        <taxon>Betabaculovirus spofrugiperdae</taxon>
    </lineage>
</organism>
<evidence type="ECO:0000313" key="2">
    <source>
        <dbReference type="Proteomes" id="UP000201335"/>
    </source>
</evidence>
<dbReference type="Proteomes" id="UP000201335">
    <property type="component" value="Segment"/>
</dbReference>
<proteinExistence type="predicted"/>
<reference evidence="1 2" key="1">
    <citation type="journal article" date="2015" name="Viruses">
        <title>The complete sequence of the first Spodoptera frugiperda Betabaculovirus genome: a natural multiple recombinant virus.</title>
        <authorList>
            <person name="Cuartas P.E."/>
            <person name="Barrera G.P."/>
            <person name="Belaich M.N."/>
            <person name="Barreto E."/>
            <person name="Ghiringhelli P.D."/>
            <person name="Villamizar L.F."/>
        </authorList>
    </citation>
    <scope>NUCLEOTIDE SEQUENCE [LARGE SCALE GENOMIC DNA]</scope>
    <source>
        <strain evidence="1">VG008</strain>
    </source>
</reference>
<protein>
    <submittedName>
        <fullName evidence="1">ORF056</fullName>
    </submittedName>
</protein>
<dbReference type="GeneID" id="23632058"/>
<dbReference type="KEGG" id="vg:23632058"/>
<dbReference type="EMBL" id="KM371112">
    <property type="protein sequence ID" value="AJK91717.1"/>
    <property type="molecule type" value="Genomic_DNA"/>
</dbReference>
<dbReference type="OrthoDB" id="6570at10239"/>